<feature type="compositionally biased region" description="Basic and acidic residues" evidence="1">
    <location>
        <begin position="1"/>
        <end position="17"/>
    </location>
</feature>
<gene>
    <name evidence="3" type="ORF">EIP91_003410</name>
</gene>
<dbReference type="EMBL" id="RWJN01000206">
    <property type="protein sequence ID" value="TCD64952.1"/>
    <property type="molecule type" value="Genomic_DNA"/>
</dbReference>
<feature type="region of interest" description="Disordered" evidence="1">
    <location>
        <begin position="1"/>
        <end position="32"/>
    </location>
</feature>
<evidence type="ECO:0000256" key="2">
    <source>
        <dbReference type="SAM" id="Phobius"/>
    </source>
</evidence>
<keyword evidence="2" id="KW-1133">Transmembrane helix</keyword>
<organism evidence="3 4">
    <name type="scientific">Steccherinum ochraceum</name>
    <dbReference type="NCBI Taxonomy" id="92696"/>
    <lineage>
        <taxon>Eukaryota</taxon>
        <taxon>Fungi</taxon>
        <taxon>Dikarya</taxon>
        <taxon>Basidiomycota</taxon>
        <taxon>Agaricomycotina</taxon>
        <taxon>Agaricomycetes</taxon>
        <taxon>Polyporales</taxon>
        <taxon>Steccherinaceae</taxon>
        <taxon>Steccherinum</taxon>
    </lineage>
</organism>
<feature type="transmembrane region" description="Helical" evidence="2">
    <location>
        <begin position="117"/>
        <end position="137"/>
    </location>
</feature>
<comment type="caution">
    <text evidence="3">The sequence shown here is derived from an EMBL/GenBank/DDBJ whole genome shotgun (WGS) entry which is preliminary data.</text>
</comment>
<dbReference type="AlphaFoldDB" id="A0A4R0RC32"/>
<feature type="compositionally biased region" description="Polar residues" evidence="1">
    <location>
        <begin position="22"/>
        <end position="32"/>
    </location>
</feature>
<keyword evidence="2" id="KW-0812">Transmembrane</keyword>
<evidence type="ECO:0000313" key="3">
    <source>
        <dbReference type="EMBL" id="TCD64952.1"/>
    </source>
</evidence>
<dbReference type="OrthoDB" id="3265815at2759"/>
<keyword evidence="2" id="KW-0472">Membrane</keyword>
<dbReference type="Proteomes" id="UP000292702">
    <property type="component" value="Unassembled WGS sequence"/>
</dbReference>
<dbReference type="STRING" id="92696.A0A4R0RC32"/>
<sequence>MRDAARILDDPTRREQEEVTEGTDQPEQTPTIPIGTQVSEAPPLLHLSTQHQYTVSSAFHAELLIGANKPDVVLVSSDHVLFYAHKSHLLASSNNTFNGRLSADSTGMVMGSPLGSLWVVGVSTGSVLFNIVLHAIYGMSCSQFNPPLEALLHAVKSLKTYGVSLAHALGHDTPLYNHIVAESPRRPIEVFLVAAENDLDALAVTSSEYLQSLKLSDITDEMADRMGPRYLRRLTVLHFDRMEYLKQLIMDLPQPHEDTMECGFIEQTKLARAWTLAAASLVWDIRPGKDSTVRIWKLRLRWELGLRRSAFKHPAIDAGLVGATVGVQHM</sequence>
<protein>
    <submittedName>
        <fullName evidence="3">Uncharacterized protein</fullName>
    </submittedName>
</protein>
<reference evidence="3 4" key="1">
    <citation type="submission" date="2018-11" db="EMBL/GenBank/DDBJ databases">
        <title>Genome assembly of Steccherinum ochraceum LE-BIN_3174, the white-rot fungus of the Steccherinaceae family (The Residual Polyporoid clade, Polyporales, Basidiomycota).</title>
        <authorList>
            <person name="Fedorova T.V."/>
            <person name="Glazunova O.A."/>
            <person name="Landesman E.O."/>
            <person name="Moiseenko K.V."/>
            <person name="Psurtseva N.V."/>
            <person name="Savinova O.S."/>
            <person name="Shakhova N.V."/>
            <person name="Tyazhelova T.V."/>
            <person name="Vasina D.V."/>
        </authorList>
    </citation>
    <scope>NUCLEOTIDE SEQUENCE [LARGE SCALE GENOMIC DNA]</scope>
    <source>
        <strain evidence="3 4">LE-BIN_3174</strain>
    </source>
</reference>
<evidence type="ECO:0000256" key="1">
    <source>
        <dbReference type="SAM" id="MobiDB-lite"/>
    </source>
</evidence>
<evidence type="ECO:0000313" key="4">
    <source>
        <dbReference type="Proteomes" id="UP000292702"/>
    </source>
</evidence>
<accession>A0A4R0RC32</accession>
<name>A0A4R0RC32_9APHY</name>
<keyword evidence="4" id="KW-1185">Reference proteome</keyword>
<proteinExistence type="predicted"/>